<dbReference type="PANTHER" id="PTHR23403:SF6">
    <property type="entry name" value="CYTOSOLIC NEUTRAL TREHALASE-RELATED"/>
    <property type="match status" value="1"/>
</dbReference>
<dbReference type="EMBL" id="CAJVPV010001557">
    <property type="protein sequence ID" value="CAG8501144.1"/>
    <property type="molecule type" value="Genomic_DNA"/>
</dbReference>
<evidence type="ECO:0000256" key="5">
    <source>
        <dbReference type="SAM" id="MobiDB-lite"/>
    </source>
</evidence>
<dbReference type="GO" id="GO:0004555">
    <property type="term" value="F:alpha,alpha-trehalase activity"/>
    <property type="evidence" value="ECO:0007669"/>
    <property type="project" value="UniProtKB-EC"/>
</dbReference>
<accession>A0A9N8ZMG5</accession>
<dbReference type="OrthoDB" id="3542292at2759"/>
<protein>
    <recommendedName>
        <fullName evidence="3">alpha,alpha-trehalase</fullName>
        <ecNumber evidence="3">3.2.1.28</ecNumber>
    </recommendedName>
    <alternativeName>
        <fullName evidence="4">Alpha,alpha-trehalase</fullName>
    </alternativeName>
</protein>
<proteinExistence type="inferred from homology"/>
<evidence type="ECO:0000256" key="4">
    <source>
        <dbReference type="ARBA" id="ARBA00030473"/>
    </source>
</evidence>
<dbReference type="GO" id="GO:0005509">
    <property type="term" value="F:calcium ion binding"/>
    <property type="evidence" value="ECO:0007669"/>
    <property type="project" value="InterPro"/>
</dbReference>
<evidence type="ECO:0000313" key="7">
    <source>
        <dbReference type="EMBL" id="CAG8501144.1"/>
    </source>
</evidence>
<name>A0A9N8ZMG5_9GLOM</name>
<evidence type="ECO:0000259" key="6">
    <source>
        <dbReference type="Pfam" id="PF07492"/>
    </source>
</evidence>
<dbReference type="Gene3D" id="1.50.10.10">
    <property type="match status" value="1"/>
</dbReference>
<dbReference type="Pfam" id="PF01204">
    <property type="entry name" value="Trehalase"/>
    <property type="match status" value="1"/>
</dbReference>
<comment type="catalytic activity">
    <reaction evidence="1">
        <text>alpha,alpha-trehalose + H2O = alpha-D-glucose + beta-D-glucose</text>
        <dbReference type="Rhea" id="RHEA:32675"/>
        <dbReference type="ChEBI" id="CHEBI:15377"/>
        <dbReference type="ChEBI" id="CHEBI:15903"/>
        <dbReference type="ChEBI" id="CHEBI:16551"/>
        <dbReference type="ChEBI" id="CHEBI:17925"/>
        <dbReference type="EC" id="3.2.1.28"/>
    </reaction>
</comment>
<feature type="non-terminal residue" evidence="7">
    <location>
        <position position="283"/>
    </location>
</feature>
<comment type="caution">
    <text evidence="7">The sequence shown here is derived from an EMBL/GenBank/DDBJ whole genome shotgun (WGS) entry which is preliminary data.</text>
</comment>
<reference evidence="7" key="1">
    <citation type="submission" date="2021-06" db="EMBL/GenBank/DDBJ databases">
        <authorList>
            <person name="Kallberg Y."/>
            <person name="Tangrot J."/>
            <person name="Rosling A."/>
        </authorList>
    </citation>
    <scope>NUCLEOTIDE SEQUENCE</scope>
    <source>
        <strain evidence="7">CL551</strain>
    </source>
</reference>
<evidence type="ECO:0000256" key="1">
    <source>
        <dbReference type="ARBA" id="ARBA00001576"/>
    </source>
</evidence>
<dbReference type="InterPro" id="IPR008928">
    <property type="entry name" value="6-hairpin_glycosidase_sf"/>
</dbReference>
<dbReference type="InterPro" id="IPR012341">
    <property type="entry name" value="6hp_glycosidase-like_sf"/>
</dbReference>
<dbReference type="InterPro" id="IPR011120">
    <property type="entry name" value="Trehalase_Ca-bd"/>
</dbReference>
<dbReference type="AlphaFoldDB" id="A0A9N8ZMG5"/>
<organism evidence="7 8">
    <name type="scientific">Acaulospora morrowiae</name>
    <dbReference type="NCBI Taxonomy" id="94023"/>
    <lineage>
        <taxon>Eukaryota</taxon>
        <taxon>Fungi</taxon>
        <taxon>Fungi incertae sedis</taxon>
        <taxon>Mucoromycota</taxon>
        <taxon>Glomeromycotina</taxon>
        <taxon>Glomeromycetes</taxon>
        <taxon>Diversisporales</taxon>
        <taxon>Acaulosporaceae</taxon>
        <taxon>Acaulospora</taxon>
    </lineage>
</organism>
<dbReference type="EC" id="3.2.1.28" evidence="3"/>
<dbReference type="GO" id="GO:0005737">
    <property type="term" value="C:cytoplasm"/>
    <property type="evidence" value="ECO:0007669"/>
    <property type="project" value="InterPro"/>
</dbReference>
<feature type="region of interest" description="Disordered" evidence="5">
    <location>
        <begin position="39"/>
        <end position="67"/>
    </location>
</feature>
<dbReference type="SUPFAM" id="SSF48208">
    <property type="entry name" value="Six-hairpin glycosidases"/>
    <property type="match status" value="1"/>
</dbReference>
<evidence type="ECO:0000313" key="8">
    <source>
        <dbReference type="Proteomes" id="UP000789342"/>
    </source>
</evidence>
<evidence type="ECO:0000256" key="3">
    <source>
        <dbReference type="ARBA" id="ARBA00012757"/>
    </source>
</evidence>
<dbReference type="Proteomes" id="UP000789342">
    <property type="component" value="Unassembled WGS sequence"/>
</dbReference>
<dbReference type="Pfam" id="PF07492">
    <property type="entry name" value="Trehalase_Ca-bi"/>
    <property type="match status" value="1"/>
</dbReference>
<comment type="similarity">
    <text evidence="2">Belongs to the glycosyl hydrolase 37 family.</text>
</comment>
<dbReference type="GO" id="GO:0005993">
    <property type="term" value="P:trehalose catabolic process"/>
    <property type="evidence" value="ECO:0007669"/>
    <property type="project" value="InterPro"/>
</dbReference>
<gene>
    <name evidence="7" type="ORF">AMORRO_LOCUS3258</name>
</gene>
<dbReference type="PANTHER" id="PTHR23403">
    <property type="entry name" value="TREHALASE"/>
    <property type="match status" value="1"/>
</dbReference>
<feature type="compositionally biased region" description="Basic and acidic residues" evidence="5">
    <location>
        <begin position="50"/>
        <end position="67"/>
    </location>
</feature>
<feature type="domain" description="Neutral trehalase Ca2+ binding" evidence="6">
    <location>
        <begin position="83"/>
        <end position="109"/>
    </location>
</feature>
<dbReference type="InterPro" id="IPR001661">
    <property type="entry name" value="Glyco_hydro_37"/>
</dbReference>
<evidence type="ECO:0000256" key="2">
    <source>
        <dbReference type="ARBA" id="ARBA00005615"/>
    </source>
</evidence>
<keyword evidence="8" id="KW-1185">Reference proteome</keyword>
<sequence>MADSEYDSRTNIFADSRTYYSTGNHSLTDSNVRQYRSFAMSKTSSPKAGTGEKDVRKRRASHDEKTNRPRKFIIDVEETKRILLEQEDTNGDSQITIQDLGPKTLTVGTASSGGHRKFEIRGTYMLSNLLQELALAEGYGRKHVVLDEARLNENPVDRLSRMIKNLFWDGLTRKIDAEGLEVICADPKNRTADHSPRIYIPHGEDEIYEYYKGVAETRPHLKLEVEKLPKDITPEYVKSINDRPGILSLAMQKTIDDKGNVTFKGVPFVVPGGRFNEMYGWDS</sequence>